<protein>
    <submittedName>
        <fullName evidence="2">Uncharacterized protein</fullName>
    </submittedName>
</protein>
<feature type="region of interest" description="Disordered" evidence="1">
    <location>
        <begin position="146"/>
        <end position="165"/>
    </location>
</feature>
<feature type="compositionally biased region" description="Low complexity" evidence="1">
    <location>
        <begin position="151"/>
        <end position="162"/>
    </location>
</feature>
<evidence type="ECO:0000313" key="3">
    <source>
        <dbReference type="Proteomes" id="UP000217199"/>
    </source>
</evidence>
<dbReference type="InterPro" id="IPR011008">
    <property type="entry name" value="Dimeric_a/b-barrel"/>
</dbReference>
<feature type="compositionally biased region" description="Basic and acidic residues" evidence="1">
    <location>
        <begin position="29"/>
        <end position="39"/>
    </location>
</feature>
<name>A0A286UH84_9AGAM</name>
<organism evidence="2 3">
    <name type="scientific">Pyrrhoderma noxium</name>
    <dbReference type="NCBI Taxonomy" id="2282107"/>
    <lineage>
        <taxon>Eukaryota</taxon>
        <taxon>Fungi</taxon>
        <taxon>Dikarya</taxon>
        <taxon>Basidiomycota</taxon>
        <taxon>Agaricomycotina</taxon>
        <taxon>Agaricomycetes</taxon>
        <taxon>Hymenochaetales</taxon>
        <taxon>Hymenochaetaceae</taxon>
        <taxon>Pyrrhoderma</taxon>
    </lineage>
</organism>
<comment type="caution">
    <text evidence="2">The sequence shown here is derived from an EMBL/GenBank/DDBJ whole genome shotgun (WGS) entry which is preliminary data.</text>
</comment>
<evidence type="ECO:0000256" key="1">
    <source>
        <dbReference type="SAM" id="MobiDB-lite"/>
    </source>
</evidence>
<dbReference type="PANTHER" id="PTHR36986:SF1">
    <property type="entry name" value="UPF0643 PROTEIN PB2B2.08"/>
    <property type="match status" value="1"/>
</dbReference>
<sequence>MTTPVPQSQPQPNFRVSNPPKVGIVDVDVDTKADDDGGVKKPLPSKFQTPDHPSVKLLQKIRSEKEREAATSSPSPPPPHPFSTSSTISSKSSSSDSTSISPSPPPPPYENRDPHEQPSFTSESVAHPVHPILYLPPLISSLPDVPPPPFTATASDNTAASDATDDVERLLTSSAPSDQIQNSPKLEQGENERELPKVLTTETRLPAIDPVSLSLHRALHHFRPVDTNYASTSYADAFNWRELRLPAEEEREWYCVAFRSRRKEGSNGDALYDADKKAHEEAVQNGGLLMYWYGVPDPTTGLNLATCIWQSKAHAAAANSRPHHIRAMRLAKDSYEVYTLERHVLTKKKGSTGVEIGVYEGGEVGW</sequence>
<feature type="compositionally biased region" description="Low complexity" evidence="1">
    <location>
        <begin position="82"/>
        <end position="101"/>
    </location>
</feature>
<feature type="region of interest" description="Disordered" evidence="1">
    <location>
        <begin position="1"/>
        <end position="123"/>
    </location>
</feature>
<feature type="compositionally biased region" description="Polar residues" evidence="1">
    <location>
        <begin position="1"/>
        <end position="16"/>
    </location>
</feature>
<dbReference type="Proteomes" id="UP000217199">
    <property type="component" value="Unassembled WGS sequence"/>
</dbReference>
<dbReference type="InParanoid" id="A0A286UH84"/>
<proteinExistence type="predicted"/>
<dbReference type="EMBL" id="NBII01000005">
    <property type="protein sequence ID" value="PAV18986.1"/>
    <property type="molecule type" value="Genomic_DNA"/>
</dbReference>
<evidence type="ECO:0000313" key="2">
    <source>
        <dbReference type="EMBL" id="PAV18986.1"/>
    </source>
</evidence>
<accession>A0A286UH84</accession>
<keyword evidence="3" id="KW-1185">Reference proteome</keyword>
<dbReference type="AlphaFoldDB" id="A0A286UH84"/>
<gene>
    <name evidence="2" type="ORF">PNOK_0583000</name>
</gene>
<dbReference type="SUPFAM" id="SSF54909">
    <property type="entry name" value="Dimeric alpha+beta barrel"/>
    <property type="match status" value="1"/>
</dbReference>
<dbReference type="PANTHER" id="PTHR36986">
    <property type="entry name" value="UPF0643 PROTEIN PB2B2.08"/>
    <property type="match status" value="1"/>
</dbReference>
<feature type="compositionally biased region" description="Polar residues" evidence="1">
    <location>
        <begin position="173"/>
        <end position="185"/>
    </location>
</feature>
<feature type="region of interest" description="Disordered" evidence="1">
    <location>
        <begin position="173"/>
        <end position="194"/>
    </location>
</feature>
<dbReference type="OrthoDB" id="2140489at2759"/>
<reference evidence="2 3" key="1">
    <citation type="journal article" date="2017" name="Mol. Ecol.">
        <title>Comparative and population genomic landscape of Phellinus noxius: A hypervariable fungus causing root rot in trees.</title>
        <authorList>
            <person name="Chung C.L."/>
            <person name="Lee T.J."/>
            <person name="Akiba M."/>
            <person name="Lee H.H."/>
            <person name="Kuo T.H."/>
            <person name="Liu D."/>
            <person name="Ke H.M."/>
            <person name="Yokoi T."/>
            <person name="Roa M.B."/>
            <person name="Lu M.J."/>
            <person name="Chang Y.Y."/>
            <person name="Ann P.J."/>
            <person name="Tsai J.N."/>
            <person name="Chen C.Y."/>
            <person name="Tzean S.S."/>
            <person name="Ota Y."/>
            <person name="Hattori T."/>
            <person name="Sahashi N."/>
            <person name="Liou R.F."/>
            <person name="Kikuchi T."/>
            <person name="Tsai I.J."/>
        </authorList>
    </citation>
    <scope>NUCLEOTIDE SEQUENCE [LARGE SCALE GENOMIC DNA]</scope>
    <source>
        <strain evidence="2 3">FFPRI411160</strain>
    </source>
</reference>